<reference evidence="2 3" key="1">
    <citation type="submission" date="2013-07" db="EMBL/GenBank/DDBJ databases">
        <title>The Genome Sequence of Cryptococcus heveanensis BCC8398.</title>
        <authorList>
            <consortium name="The Broad Institute Genome Sequencing Platform"/>
            <person name="Cuomo C."/>
            <person name="Litvintseva A."/>
            <person name="Chen Y."/>
            <person name="Heitman J."/>
            <person name="Sun S."/>
            <person name="Springer D."/>
            <person name="Dromer F."/>
            <person name="Young S.K."/>
            <person name="Zeng Q."/>
            <person name="Gargeya S."/>
            <person name="Fitzgerald M."/>
            <person name="Abouelleil A."/>
            <person name="Alvarado L."/>
            <person name="Berlin A.M."/>
            <person name="Chapman S.B."/>
            <person name="Dewar J."/>
            <person name="Goldberg J."/>
            <person name="Griggs A."/>
            <person name="Gujja S."/>
            <person name="Hansen M."/>
            <person name="Howarth C."/>
            <person name="Imamovic A."/>
            <person name="Larimer J."/>
            <person name="McCowan C."/>
            <person name="Murphy C."/>
            <person name="Pearson M."/>
            <person name="Priest M."/>
            <person name="Roberts A."/>
            <person name="Saif S."/>
            <person name="Shea T."/>
            <person name="Sykes S."/>
            <person name="Wortman J."/>
            <person name="Nusbaum C."/>
            <person name="Birren B."/>
        </authorList>
    </citation>
    <scope>NUCLEOTIDE SEQUENCE [LARGE SCALE GENOMIC DNA]</scope>
    <source>
        <strain evidence="2 3">BCC8398</strain>
    </source>
</reference>
<feature type="compositionally biased region" description="Basic and acidic residues" evidence="1">
    <location>
        <begin position="1"/>
        <end position="13"/>
    </location>
</feature>
<feature type="compositionally biased region" description="Low complexity" evidence="1">
    <location>
        <begin position="80"/>
        <end position="103"/>
    </location>
</feature>
<evidence type="ECO:0000256" key="1">
    <source>
        <dbReference type="SAM" id="MobiDB-lite"/>
    </source>
</evidence>
<dbReference type="AlphaFoldDB" id="A0A1B9H137"/>
<feature type="compositionally biased region" description="Gly residues" evidence="1">
    <location>
        <begin position="127"/>
        <end position="145"/>
    </location>
</feature>
<feature type="compositionally biased region" description="Basic and acidic residues" evidence="1">
    <location>
        <begin position="356"/>
        <end position="371"/>
    </location>
</feature>
<feature type="compositionally biased region" description="Polar residues" evidence="1">
    <location>
        <begin position="173"/>
        <end position="190"/>
    </location>
</feature>
<feature type="compositionally biased region" description="Low complexity" evidence="1">
    <location>
        <begin position="47"/>
        <end position="59"/>
    </location>
</feature>
<dbReference type="Proteomes" id="UP000092666">
    <property type="component" value="Unassembled WGS sequence"/>
</dbReference>
<sequence>MSGIRDEVKEHMENTFTSGQPGTTGREPFERPVGDHEHHLGQHGHQHGTSTGGAAASGLTGAGISGSHHGTAPGAGGVGSEVSGSHSGTGLTGSHHTGTGSTTQNLENEARSFASGTHGHHSHEGQGHIGGVGSRTAGAGAGVSGGAEDYVRSHGGAKNDPAIDDYNRGATDSGVTGSRDTGDRTGNLNQGGALYERSTDQGPATSGAAGTDRFDSDRHHSSTRDTSGSSGPGFTDTAARTGVSGHTGQSETSRAVEASGANKDGGGLSALTTTDDEFTGKDRSHKAGNLGAYADTEGPFQGNTSGPGGNTALTGREGNPENNPVARAKSSGETIGDAPSGTSTRPGVDETATGTEHAEKKGIFEKIKEIL</sequence>
<dbReference type="OrthoDB" id="2575819at2759"/>
<dbReference type="EMBL" id="KI669494">
    <property type="protein sequence ID" value="OCF36967.1"/>
    <property type="molecule type" value="Genomic_DNA"/>
</dbReference>
<feature type="compositionally biased region" description="Basic and acidic residues" evidence="1">
    <location>
        <begin position="27"/>
        <end position="40"/>
    </location>
</feature>
<name>A0A1B9H137_9TREE</name>
<evidence type="ECO:0000313" key="2">
    <source>
        <dbReference type="EMBL" id="OCF36967.1"/>
    </source>
</evidence>
<proteinExistence type="predicted"/>
<reference evidence="3" key="2">
    <citation type="submission" date="2013-12" db="EMBL/GenBank/DDBJ databases">
        <title>Evolution of pathogenesis and genome organization in the Tremellales.</title>
        <authorList>
            <person name="Cuomo C."/>
            <person name="Litvintseva A."/>
            <person name="Heitman J."/>
            <person name="Chen Y."/>
            <person name="Sun S."/>
            <person name="Springer D."/>
            <person name="Dromer F."/>
            <person name="Young S."/>
            <person name="Zeng Q."/>
            <person name="Chapman S."/>
            <person name="Gujja S."/>
            <person name="Saif S."/>
            <person name="Birren B."/>
        </authorList>
    </citation>
    <scope>NUCLEOTIDE SEQUENCE [LARGE SCALE GENOMIC DNA]</scope>
    <source>
        <strain evidence="3">BCC8398</strain>
    </source>
</reference>
<evidence type="ECO:0000313" key="3">
    <source>
        <dbReference type="Proteomes" id="UP000092666"/>
    </source>
</evidence>
<gene>
    <name evidence="2" type="ORF">I316_01565</name>
</gene>
<feature type="compositionally biased region" description="Polar residues" evidence="1">
    <location>
        <begin position="244"/>
        <end position="253"/>
    </location>
</feature>
<keyword evidence="3" id="KW-1185">Reference proteome</keyword>
<organism evidence="2 3">
    <name type="scientific">Kwoniella heveanensis BCC8398</name>
    <dbReference type="NCBI Taxonomy" id="1296120"/>
    <lineage>
        <taxon>Eukaryota</taxon>
        <taxon>Fungi</taxon>
        <taxon>Dikarya</taxon>
        <taxon>Basidiomycota</taxon>
        <taxon>Agaricomycotina</taxon>
        <taxon>Tremellomycetes</taxon>
        <taxon>Tremellales</taxon>
        <taxon>Cryptococcaceae</taxon>
        <taxon>Kwoniella</taxon>
    </lineage>
</organism>
<feature type="compositionally biased region" description="Basic and acidic residues" evidence="1">
    <location>
        <begin position="212"/>
        <end position="223"/>
    </location>
</feature>
<accession>A0A1B9H137</accession>
<feature type="region of interest" description="Disordered" evidence="1">
    <location>
        <begin position="1"/>
        <end position="371"/>
    </location>
</feature>
<dbReference type="STRING" id="1296120.A0A1B9H137"/>
<feature type="compositionally biased region" description="Polar residues" evidence="1">
    <location>
        <begin position="14"/>
        <end position="23"/>
    </location>
</feature>
<protein>
    <submittedName>
        <fullName evidence="2">Uncharacterized protein</fullName>
    </submittedName>
</protein>